<keyword evidence="2" id="KW-1185">Reference proteome</keyword>
<comment type="caution">
    <text evidence="1">The sequence shown here is derived from an EMBL/GenBank/DDBJ whole genome shotgun (WGS) entry which is preliminary data.</text>
</comment>
<dbReference type="Proteomes" id="UP000821845">
    <property type="component" value="Chromosome 4"/>
</dbReference>
<protein>
    <submittedName>
        <fullName evidence="1">Uncharacterized protein</fullName>
    </submittedName>
</protein>
<evidence type="ECO:0000313" key="1">
    <source>
        <dbReference type="EMBL" id="KAH6932555.1"/>
    </source>
</evidence>
<name>A0ACB7SDA1_HYAAI</name>
<accession>A0ACB7SDA1</accession>
<reference evidence="1" key="1">
    <citation type="submission" date="2020-05" db="EMBL/GenBank/DDBJ databases">
        <title>Large-scale comparative analyses of tick genomes elucidate their genetic diversity and vector capacities.</title>
        <authorList>
            <person name="Jia N."/>
            <person name="Wang J."/>
            <person name="Shi W."/>
            <person name="Du L."/>
            <person name="Sun Y."/>
            <person name="Zhan W."/>
            <person name="Jiang J."/>
            <person name="Wang Q."/>
            <person name="Zhang B."/>
            <person name="Ji P."/>
            <person name="Sakyi L.B."/>
            <person name="Cui X."/>
            <person name="Yuan T."/>
            <person name="Jiang B."/>
            <person name="Yang W."/>
            <person name="Lam T.T.-Y."/>
            <person name="Chang Q."/>
            <person name="Ding S."/>
            <person name="Wang X."/>
            <person name="Zhu J."/>
            <person name="Ruan X."/>
            <person name="Zhao L."/>
            <person name="Wei J."/>
            <person name="Que T."/>
            <person name="Du C."/>
            <person name="Cheng J."/>
            <person name="Dai P."/>
            <person name="Han X."/>
            <person name="Huang E."/>
            <person name="Gao Y."/>
            <person name="Liu J."/>
            <person name="Shao H."/>
            <person name="Ye R."/>
            <person name="Li L."/>
            <person name="Wei W."/>
            <person name="Wang X."/>
            <person name="Wang C."/>
            <person name="Yang T."/>
            <person name="Huo Q."/>
            <person name="Li W."/>
            <person name="Guo W."/>
            <person name="Chen H."/>
            <person name="Zhou L."/>
            <person name="Ni X."/>
            <person name="Tian J."/>
            <person name="Zhou Y."/>
            <person name="Sheng Y."/>
            <person name="Liu T."/>
            <person name="Pan Y."/>
            <person name="Xia L."/>
            <person name="Li J."/>
            <person name="Zhao F."/>
            <person name="Cao W."/>
        </authorList>
    </citation>
    <scope>NUCLEOTIDE SEQUENCE</scope>
    <source>
        <strain evidence="1">Hyas-2018</strain>
    </source>
</reference>
<dbReference type="EMBL" id="CM023484">
    <property type="protein sequence ID" value="KAH6932555.1"/>
    <property type="molecule type" value="Genomic_DNA"/>
</dbReference>
<gene>
    <name evidence="1" type="ORF">HPB50_007364</name>
</gene>
<sequence length="390" mass="42988">MSSVEVQARGERPAVSANSRRARKAGKGWWPGNRMSSALLDGRPWRLYLPSDRQRRAAAYDVLERLIAAASAARRAPVPATKLPNVRAAKTLTAVSRLLCRGRGCTPRLAQRLYQGAATAVHTYALPLVQLTPHRKELLERQHRMAVRHFLGLPRRPPVAASLTEAPIWPLDYITLTACTERPGEQPSFRGYGGGQPPGWGSFVLCMRSPHQLPLTIHLELDHLSKRQTPESQLRQSAMERIHDRLQGHFLICTDGSSRLRRPGRWDNSSVPAAIPRQLYCCRTSWPSLHEQPVAVITDSRPALQALQSTGKSGIAVGLLHAKLTAIRAHGVHLSLHWIPSHVGIAGNEAADVAAKAAHSSAPITTAVAASDYTRLRLRQLLLSMYPDKR</sequence>
<organism evidence="1 2">
    <name type="scientific">Hyalomma asiaticum</name>
    <name type="common">Tick</name>
    <dbReference type="NCBI Taxonomy" id="266040"/>
    <lineage>
        <taxon>Eukaryota</taxon>
        <taxon>Metazoa</taxon>
        <taxon>Ecdysozoa</taxon>
        <taxon>Arthropoda</taxon>
        <taxon>Chelicerata</taxon>
        <taxon>Arachnida</taxon>
        <taxon>Acari</taxon>
        <taxon>Parasitiformes</taxon>
        <taxon>Ixodida</taxon>
        <taxon>Ixodoidea</taxon>
        <taxon>Ixodidae</taxon>
        <taxon>Hyalomminae</taxon>
        <taxon>Hyalomma</taxon>
    </lineage>
</organism>
<proteinExistence type="predicted"/>
<evidence type="ECO:0000313" key="2">
    <source>
        <dbReference type="Proteomes" id="UP000821845"/>
    </source>
</evidence>